<dbReference type="OrthoDB" id="320758at2759"/>
<reference evidence="1" key="1">
    <citation type="submission" date="2019-06" db="EMBL/GenBank/DDBJ databases">
        <authorList>
            <person name="Zheng W."/>
        </authorList>
    </citation>
    <scope>NUCLEOTIDE SEQUENCE</scope>
    <source>
        <strain evidence="1">QDHG01</strain>
    </source>
</reference>
<dbReference type="Proteomes" id="UP000785679">
    <property type="component" value="Unassembled WGS sequence"/>
</dbReference>
<evidence type="ECO:0000313" key="1">
    <source>
        <dbReference type="EMBL" id="TNV83971.1"/>
    </source>
</evidence>
<dbReference type="EMBL" id="RRYP01003259">
    <property type="protein sequence ID" value="TNV83971.1"/>
    <property type="molecule type" value="Genomic_DNA"/>
</dbReference>
<sequence>MKPPSEKSERPVLKSKYIQTEDIREVIYMGLTGLYLYDYISSGRYCIESLDTYVTDLEMMTDALIDAFGYDPTNRVLYEYGLFNFTNSLGRFSPILRRCYTIGGEFDQNWDYFINQTSSVWAFYNMTKNNTIRNATDIDERGASLYRSLSIIDLPQASFDFFRLVFLFFLQTLTSTTRGTLGSPLSLQSTPILIPSTDKMWYSAVYPPDQETYSFLHLGAEYIYEFISGTRMSDQTTLDRCERNITLFSQEFDAAINYTKNGIDAQNFTIQREGVFRVADSLMRITNTTWQCYQVELLVEAVVFRGSVKTNVLNPLYIVINCAAESFYILSALCAQFANLNYQDWFSMSHWAGDLVYRTIVVDHSAYLDLF</sequence>
<keyword evidence="2" id="KW-1185">Reference proteome</keyword>
<name>A0A8J8NY70_HALGN</name>
<accession>A0A8J8NY70</accession>
<protein>
    <submittedName>
        <fullName evidence="1">Uncharacterized protein</fullName>
    </submittedName>
</protein>
<dbReference type="AlphaFoldDB" id="A0A8J8NY70"/>
<proteinExistence type="predicted"/>
<organism evidence="1 2">
    <name type="scientific">Halteria grandinella</name>
    <dbReference type="NCBI Taxonomy" id="5974"/>
    <lineage>
        <taxon>Eukaryota</taxon>
        <taxon>Sar</taxon>
        <taxon>Alveolata</taxon>
        <taxon>Ciliophora</taxon>
        <taxon>Intramacronucleata</taxon>
        <taxon>Spirotrichea</taxon>
        <taxon>Stichotrichia</taxon>
        <taxon>Sporadotrichida</taxon>
        <taxon>Halteriidae</taxon>
        <taxon>Halteria</taxon>
    </lineage>
</organism>
<gene>
    <name evidence="1" type="ORF">FGO68_gene3100</name>
</gene>
<comment type="caution">
    <text evidence="1">The sequence shown here is derived from an EMBL/GenBank/DDBJ whole genome shotgun (WGS) entry which is preliminary data.</text>
</comment>
<evidence type="ECO:0000313" key="2">
    <source>
        <dbReference type="Proteomes" id="UP000785679"/>
    </source>
</evidence>